<gene>
    <name evidence="1" type="ORF">CIK84_14800</name>
</gene>
<reference evidence="1 2" key="1">
    <citation type="journal article" date="2017" name="Elife">
        <title>Extensive horizontal gene transfer in cheese-associated bacteria.</title>
        <authorList>
            <person name="Bonham K.S."/>
            <person name="Wolfe B.E."/>
            <person name="Dutton R.J."/>
        </authorList>
    </citation>
    <scope>NUCLEOTIDE SEQUENCE [LARGE SCALE GENOMIC DNA]</scope>
    <source>
        <strain evidence="1 2">JB182</strain>
    </source>
</reference>
<evidence type="ECO:0000313" key="2">
    <source>
        <dbReference type="Proteomes" id="UP000235739"/>
    </source>
</evidence>
<dbReference type="Proteomes" id="UP000235739">
    <property type="component" value="Unassembled WGS sequence"/>
</dbReference>
<comment type="caution">
    <text evidence="1">The sequence shown here is derived from an EMBL/GenBank/DDBJ whole genome shotgun (WGS) entry which is preliminary data.</text>
</comment>
<accession>A0A2N7S161</accession>
<name>A0A2N7S161_9MICC</name>
<evidence type="ECO:0000313" key="1">
    <source>
        <dbReference type="EMBL" id="PMQ19892.1"/>
    </source>
</evidence>
<dbReference type="AlphaFoldDB" id="A0A2N7S161"/>
<dbReference type="InterPro" id="IPR032710">
    <property type="entry name" value="NTF2-like_dom_sf"/>
</dbReference>
<dbReference type="Gene3D" id="3.10.450.50">
    <property type="match status" value="1"/>
</dbReference>
<sequence length="125" mass="13328">MQVDIPGNCGNAPRHQIIIGIIEAFHAKDLQALHERCAEDVRWEIAGSGKITGFEAIAQWAKSGTPTDSLKFSSVLTHGKEGSVDGICTDDSGASTHFSHVFQFASAGKNAKLKAVRSYFIPAAS</sequence>
<proteinExistence type="predicted"/>
<dbReference type="EMBL" id="PNQX01000002">
    <property type="protein sequence ID" value="PMQ19892.1"/>
    <property type="molecule type" value="Genomic_DNA"/>
</dbReference>
<dbReference type="SUPFAM" id="SSF54427">
    <property type="entry name" value="NTF2-like"/>
    <property type="match status" value="1"/>
</dbReference>
<organism evidence="1 2">
    <name type="scientific">Glutamicibacter arilaitensis</name>
    <dbReference type="NCBI Taxonomy" id="256701"/>
    <lineage>
        <taxon>Bacteria</taxon>
        <taxon>Bacillati</taxon>
        <taxon>Actinomycetota</taxon>
        <taxon>Actinomycetes</taxon>
        <taxon>Micrococcales</taxon>
        <taxon>Micrococcaceae</taxon>
        <taxon>Glutamicibacter</taxon>
    </lineage>
</organism>
<protein>
    <submittedName>
        <fullName evidence="1">Uncharacterized protein</fullName>
    </submittedName>
</protein>
<dbReference type="RefSeq" id="WP_102598881.1">
    <property type="nucleotide sequence ID" value="NZ_JBQDNZ010000008.1"/>
</dbReference>